<dbReference type="SUPFAM" id="SSF46785">
    <property type="entry name" value="Winged helix' DNA-binding domain"/>
    <property type="match status" value="1"/>
</dbReference>
<dbReference type="Pfam" id="PF03466">
    <property type="entry name" value="LysR_substrate"/>
    <property type="match status" value="1"/>
</dbReference>
<sequence length="317" mass="35287">MELRHLRHFLVLAKLKHFHRAATQLNLAQPSLSRSIQKMEERLGVKLLERNSKSVSLTPFGELVVRHGQKIIDDVDLLNKGIRSLNGLDAGDIIIGASPIPSNALLGPAVGNFIRLYPHINIDLIVESPSMLYDRLVNGALSMFIAETRATDFDKRDELSVIPLPEFDVQFFVRANHPLAEMSGITLQSLREYPLAMPRSMPPSIQRQFGDLFDKDRHDFAGLVKFDQFQPIKTSMLSCDMVAITPELAVRQQLDDGSLVSLLVDDMAKLTANFSVVYLKGISLSPVAAGFVEFLVDCAHQREAQSTQSDRAKLALT</sequence>
<dbReference type="PANTHER" id="PTHR30419:SF30">
    <property type="entry name" value="LYSR FAMILY TRANSCRIPTIONAL REGULATOR"/>
    <property type="match status" value="1"/>
</dbReference>
<dbReference type="SUPFAM" id="SSF53850">
    <property type="entry name" value="Periplasmic binding protein-like II"/>
    <property type="match status" value="1"/>
</dbReference>
<proteinExistence type="inferred from homology"/>
<dbReference type="PANTHER" id="PTHR30419">
    <property type="entry name" value="HTH-TYPE TRANSCRIPTIONAL REGULATOR YBHD"/>
    <property type="match status" value="1"/>
</dbReference>
<dbReference type="InterPro" id="IPR036390">
    <property type="entry name" value="WH_DNA-bd_sf"/>
</dbReference>
<dbReference type="GO" id="GO:0005829">
    <property type="term" value="C:cytosol"/>
    <property type="evidence" value="ECO:0007669"/>
    <property type="project" value="TreeGrafter"/>
</dbReference>
<organism evidence="6 7">
    <name type="scientific">Shewanella colwelliana</name>
    <name type="common">Alteromonas colwelliana</name>
    <dbReference type="NCBI Taxonomy" id="23"/>
    <lineage>
        <taxon>Bacteria</taxon>
        <taxon>Pseudomonadati</taxon>
        <taxon>Pseudomonadota</taxon>
        <taxon>Gammaproteobacteria</taxon>
        <taxon>Alteromonadales</taxon>
        <taxon>Shewanellaceae</taxon>
        <taxon>Shewanella</taxon>
    </lineage>
</organism>
<evidence type="ECO:0000313" key="6">
    <source>
        <dbReference type="EMBL" id="OEG74403.1"/>
    </source>
</evidence>
<dbReference type="AlphaFoldDB" id="A0A1E5IWZ1"/>
<dbReference type="Pfam" id="PF00126">
    <property type="entry name" value="HTH_1"/>
    <property type="match status" value="1"/>
</dbReference>
<evidence type="ECO:0000256" key="4">
    <source>
        <dbReference type="ARBA" id="ARBA00023163"/>
    </source>
</evidence>
<dbReference type="Gene3D" id="1.10.10.10">
    <property type="entry name" value="Winged helix-like DNA-binding domain superfamily/Winged helix DNA-binding domain"/>
    <property type="match status" value="1"/>
</dbReference>
<dbReference type="InterPro" id="IPR036388">
    <property type="entry name" value="WH-like_DNA-bd_sf"/>
</dbReference>
<dbReference type="PRINTS" id="PR00039">
    <property type="entry name" value="HTHLYSR"/>
</dbReference>
<dbReference type="InterPro" id="IPR000847">
    <property type="entry name" value="LysR_HTH_N"/>
</dbReference>
<dbReference type="RefSeq" id="WP_069670868.1">
    <property type="nucleotide sequence ID" value="NZ_JAPWGR010000019.1"/>
</dbReference>
<name>A0A1E5IWZ1_SHECO</name>
<dbReference type="Gene3D" id="3.40.190.290">
    <property type="match status" value="1"/>
</dbReference>
<dbReference type="Proteomes" id="UP000095230">
    <property type="component" value="Unassembled WGS sequence"/>
</dbReference>
<reference evidence="6 7" key="1">
    <citation type="submission" date="2016-07" db="EMBL/GenBank/DDBJ databases">
        <title>Whole-genome of two Shewanella species isolated from a digestive organ of sea cucumber Apostichopus japonicus Selenka 1867.</title>
        <authorList>
            <person name="Hong H.-H."/>
            <person name="Choi H."/>
            <person name="Cheon S."/>
            <person name="Oh J.-S."/>
            <person name="Lee H.-G."/>
            <person name="Park C."/>
        </authorList>
    </citation>
    <scope>NUCLEOTIDE SEQUENCE [LARGE SCALE GENOMIC DNA]</scope>
    <source>
        <strain evidence="6 7">CSB03KR</strain>
    </source>
</reference>
<feature type="domain" description="HTH lysR-type" evidence="5">
    <location>
        <begin position="1"/>
        <end position="58"/>
    </location>
</feature>
<protein>
    <submittedName>
        <fullName evidence="6">LysR family transcriptional regulator</fullName>
    </submittedName>
</protein>
<comment type="caution">
    <text evidence="6">The sequence shown here is derived from an EMBL/GenBank/DDBJ whole genome shotgun (WGS) entry which is preliminary data.</text>
</comment>
<dbReference type="GO" id="GO:0003677">
    <property type="term" value="F:DNA binding"/>
    <property type="evidence" value="ECO:0007669"/>
    <property type="project" value="UniProtKB-KW"/>
</dbReference>
<dbReference type="InterPro" id="IPR050950">
    <property type="entry name" value="HTH-type_LysR_regulators"/>
</dbReference>
<dbReference type="InterPro" id="IPR005119">
    <property type="entry name" value="LysR_subst-bd"/>
</dbReference>
<accession>A0A1E5IWZ1</accession>
<dbReference type="FunFam" id="1.10.10.10:FF:000001">
    <property type="entry name" value="LysR family transcriptional regulator"/>
    <property type="match status" value="1"/>
</dbReference>
<keyword evidence="2" id="KW-0805">Transcription regulation</keyword>
<dbReference type="GO" id="GO:0003700">
    <property type="term" value="F:DNA-binding transcription factor activity"/>
    <property type="evidence" value="ECO:0007669"/>
    <property type="project" value="InterPro"/>
</dbReference>
<dbReference type="STRING" id="23.BEL05_06055"/>
<dbReference type="EMBL" id="MCBT01000022">
    <property type="protein sequence ID" value="OEG74403.1"/>
    <property type="molecule type" value="Genomic_DNA"/>
</dbReference>
<dbReference type="PROSITE" id="PS50931">
    <property type="entry name" value="HTH_LYSR"/>
    <property type="match status" value="1"/>
</dbReference>
<evidence type="ECO:0000256" key="2">
    <source>
        <dbReference type="ARBA" id="ARBA00023015"/>
    </source>
</evidence>
<keyword evidence="4" id="KW-0804">Transcription</keyword>
<comment type="similarity">
    <text evidence="1">Belongs to the LysR transcriptional regulatory family.</text>
</comment>
<gene>
    <name evidence="6" type="ORF">BEL05_06055</name>
</gene>
<evidence type="ECO:0000313" key="7">
    <source>
        <dbReference type="Proteomes" id="UP000095230"/>
    </source>
</evidence>
<keyword evidence="3" id="KW-0238">DNA-binding</keyword>
<evidence type="ECO:0000259" key="5">
    <source>
        <dbReference type="PROSITE" id="PS50931"/>
    </source>
</evidence>
<dbReference type="CDD" id="cd05466">
    <property type="entry name" value="PBP2_LTTR_substrate"/>
    <property type="match status" value="1"/>
</dbReference>
<evidence type="ECO:0000256" key="3">
    <source>
        <dbReference type="ARBA" id="ARBA00023125"/>
    </source>
</evidence>
<dbReference type="OrthoDB" id="646694at2"/>
<evidence type="ECO:0000256" key="1">
    <source>
        <dbReference type="ARBA" id="ARBA00009437"/>
    </source>
</evidence>